<accession>A0ABM7PLW0</accession>
<dbReference type="InterPro" id="IPR007325">
    <property type="entry name" value="KFase/CYL"/>
</dbReference>
<dbReference type="InterPro" id="IPR037175">
    <property type="entry name" value="KFase_sf"/>
</dbReference>
<dbReference type="PANTHER" id="PTHR43564:SF2">
    <property type="entry name" value="BLR6059 PROTEIN"/>
    <property type="match status" value="1"/>
</dbReference>
<keyword evidence="2" id="KW-1185">Reference proteome</keyword>
<name>A0ABM7PLW0_9BACT</name>
<dbReference type="Gene3D" id="3.50.30.50">
    <property type="entry name" value="Putative cyclase"/>
    <property type="match status" value="1"/>
</dbReference>
<evidence type="ECO:0000313" key="2">
    <source>
        <dbReference type="Proteomes" id="UP001320148"/>
    </source>
</evidence>
<sequence length="261" mass="28570">MEILDLSAPLDTDKAWAPWWARNRVKRQGHRFGALAVFLLTGLSPRFLRRRLGWANDILTLSSHGTTHLDAPWHYAPDSGGKRALTIDEIPLSWCFAPGVCVDMTHKKDGEAITEGDIASWEEATGLPIGAGTIVLIRTGMDRLLGDPAYFTTGPWVTAGATRYLTGKGVKVTGIDAWGWDGPLAHMTRRAKTGDGNFWEAHYEGADTPYCHLERLAGLHRLPDSGFTVSCFPLKVKGGSAGPSRVVALMTCDKEWPHHEG</sequence>
<evidence type="ECO:0008006" key="3">
    <source>
        <dbReference type="Google" id="ProtNLM"/>
    </source>
</evidence>
<protein>
    <recommendedName>
        <fullName evidence="3">Cyclase</fullName>
    </recommendedName>
</protein>
<dbReference type="Pfam" id="PF04199">
    <property type="entry name" value="Cyclase"/>
    <property type="match status" value="1"/>
</dbReference>
<dbReference type="RefSeq" id="WP_236889648.1">
    <property type="nucleotide sequence ID" value="NZ_AP024488.1"/>
</dbReference>
<reference evidence="1 2" key="1">
    <citation type="submission" date="2021-02" db="EMBL/GenBank/DDBJ databases">
        <title>Complete genome of Desulfoluna sp. strain ASN36.</title>
        <authorList>
            <person name="Takahashi A."/>
            <person name="Kojima H."/>
            <person name="Fukui M."/>
        </authorList>
    </citation>
    <scope>NUCLEOTIDE SEQUENCE [LARGE SCALE GENOMIC DNA]</scope>
    <source>
        <strain evidence="1 2">ASN36</strain>
    </source>
</reference>
<dbReference type="SUPFAM" id="SSF102198">
    <property type="entry name" value="Putative cyclase"/>
    <property type="match status" value="1"/>
</dbReference>
<dbReference type="EMBL" id="AP024488">
    <property type="protein sequence ID" value="BCS98242.1"/>
    <property type="molecule type" value="Genomic_DNA"/>
</dbReference>
<dbReference type="Proteomes" id="UP001320148">
    <property type="component" value="Chromosome"/>
</dbReference>
<proteinExistence type="predicted"/>
<evidence type="ECO:0000313" key="1">
    <source>
        <dbReference type="EMBL" id="BCS98242.1"/>
    </source>
</evidence>
<organism evidence="1 2">
    <name type="scientific">Desulfoluna limicola</name>
    <dbReference type="NCBI Taxonomy" id="2810562"/>
    <lineage>
        <taxon>Bacteria</taxon>
        <taxon>Pseudomonadati</taxon>
        <taxon>Thermodesulfobacteriota</taxon>
        <taxon>Desulfobacteria</taxon>
        <taxon>Desulfobacterales</taxon>
        <taxon>Desulfolunaceae</taxon>
        <taxon>Desulfoluna</taxon>
    </lineage>
</organism>
<gene>
    <name evidence="1" type="ORF">DSLASN_38740</name>
</gene>
<dbReference type="PANTHER" id="PTHR43564">
    <property type="entry name" value="KYNURENINE FORMAMIDASE-LIKE PROTEIN"/>
    <property type="match status" value="1"/>
</dbReference>